<keyword evidence="2" id="KW-0812">Transmembrane</keyword>
<feature type="transmembrane region" description="Helical" evidence="2">
    <location>
        <begin position="315"/>
        <end position="335"/>
    </location>
</feature>
<proteinExistence type="predicted"/>
<dbReference type="RefSeq" id="WP_072905952.1">
    <property type="nucleotide sequence ID" value="NZ_FQZT01000002.1"/>
</dbReference>
<dbReference type="InterPro" id="IPR003607">
    <property type="entry name" value="HD/PDEase_dom"/>
</dbReference>
<feature type="transmembrane region" description="Helical" evidence="2">
    <location>
        <begin position="382"/>
        <end position="400"/>
    </location>
</feature>
<sequence>MTKEEQEKARRGREAIFGDGVQGLRNRRKTNFGVWLLFALAFLLTLIIVPKGGLIPEYHDPGEIASRDIKSPRDLLVEDKPLTRAKQDEAWAAVPPVYDYQTTAGRQAVERIRSGLQLLLELRNVENPPAQNEFLPQLESDFGVPLTETEFSALIDLPLDPQIPHQASELLAQVFERPIVANLQVFEADRRKTILVRDVTTGEELPGGVLERTFGLNEALEQAKALLGEMAGLSPVQHQTLLKLVQQQLRPSLVFNEEETSRLRQQARDEVKPVLFQVKKGEMIVREGERVSADQILKLRAIRESGRDNRSLPTAFGLLSCTVLLIYIGYFYAHSNIRKFRPDSRDLLFLAMVMLALFMLIKISIFIATALGNTFAYIDSSAYFYAIPFALGAMLVRIVLNAETALLFSICTSILVGVLFGNSLPMALLALVSSLVGAHGVRHCQERSSIYRAGMWVGLANAALLIGIHFLAGRGFELLLAWKVCFGLFGGLLSTVFVTGTIPLVEAMFKYTTDIKLLELANMNSPVLRQLMVEAPGTYHHSILVGNLVEAAAESIHANPLLARVAAYYHDIGKIKKPLYFIENGGRQRNKHDKLAPSMSALILMSHLKDGVELAKEHKLGPELIDIIQQHHGTSLIKFFYDRAKTQTDADMPQPDERDYRYPGPKPQTREAALIMLADAIEAASRTLQDPTPARIQGMVQKLINNIFIDGQLDECELTLKDLHLIAKSFNRVLAGSFHHRVDYPEPVHIVREKAEVKEDPEKNGKAEKEEKPVVEEKVKEKHEDTDREPAGEAKDPEAAAAEDSPEDLKRLGIS</sequence>
<feature type="transmembrane region" description="Helical" evidence="2">
    <location>
        <begin position="453"/>
        <end position="472"/>
    </location>
</feature>
<evidence type="ECO:0000256" key="1">
    <source>
        <dbReference type="SAM" id="MobiDB-lite"/>
    </source>
</evidence>
<dbReference type="InterPro" id="IPR006675">
    <property type="entry name" value="HDIG_dom"/>
</dbReference>
<feature type="compositionally biased region" description="Basic and acidic residues" evidence="1">
    <location>
        <begin position="753"/>
        <end position="798"/>
    </location>
</feature>
<dbReference type="InterPro" id="IPR011621">
    <property type="entry name" value="Metal-dep_PHydrolase_7TM_intra"/>
</dbReference>
<feature type="transmembrane region" description="Helical" evidence="2">
    <location>
        <begin position="347"/>
        <end position="370"/>
    </location>
</feature>
<feature type="region of interest" description="Disordered" evidence="1">
    <location>
        <begin position="753"/>
        <end position="815"/>
    </location>
</feature>
<gene>
    <name evidence="4" type="ORF">SAMN02745165_00865</name>
</gene>
<dbReference type="InterPro" id="IPR006674">
    <property type="entry name" value="HD_domain"/>
</dbReference>
<keyword evidence="5" id="KW-1185">Reference proteome</keyword>
<dbReference type="AlphaFoldDB" id="A0A1M6DYU1"/>
<dbReference type="PANTHER" id="PTHR36442:SF1">
    <property type="entry name" value="CYCLIC-DI-AMP PHOSPHODIESTERASE PGPH"/>
    <property type="match status" value="1"/>
</dbReference>
<dbReference type="OrthoDB" id="9806952at2"/>
<dbReference type="PANTHER" id="PTHR36442">
    <property type="entry name" value="CYCLIC-DI-AMP PHOSPHODIESTERASE PGPH"/>
    <property type="match status" value="1"/>
</dbReference>
<feature type="transmembrane region" description="Helical" evidence="2">
    <location>
        <begin position="484"/>
        <end position="505"/>
    </location>
</feature>
<dbReference type="GO" id="GO:0016787">
    <property type="term" value="F:hydrolase activity"/>
    <property type="evidence" value="ECO:0007669"/>
    <property type="project" value="UniProtKB-KW"/>
</dbReference>
<dbReference type="InterPro" id="IPR011624">
    <property type="entry name" value="Metal-dep_PHydrolase_7TM_extra"/>
</dbReference>
<dbReference type="NCBIfam" id="TIGR00277">
    <property type="entry name" value="HDIG"/>
    <property type="match status" value="1"/>
</dbReference>
<dbReference type="InterPro" id="IPR052722">
    <property type="entry name" value="PgpH_phosphodiesterase"/>
</dbReference>
<protein>
    <submittedName>
        <fullName evidence="4">Metal dependent phosphohydrolase</fullName>
    </submittedName>
</protein>
<dbReference type="EMBL" id="FQZT01000002">
    <property type="protein sequence ID" value="SHI78427.1"/>
    <property type="molecule type" value="Genomic_DNA"/>
</dbReference>
<evidence type="ECO:0000313" key="4">
    <source>
        <dbReference type="EMBL" id="SHI78427.1"/>
    </source>
</evidence>
<reference evidence="4 5" key="1">
    <citation type="submission" date="2016-11" db="EMBL/GenBank/DDBJ databases">
        <authorList>
            <person name="Jaros S."/>
            <person name="Januszkiewicz K."/>
            <person name="Wedrychowicz H."/>
        </authorList>
    </citation>
    <scope>NUCLEOTIDE SEQUENCE [LARGE SCALE GENOMIC DNA]</scope>
    <source>
        <strain evidence="4 5">DSM 5091</strain>
    </source>
</reference>
<evidence type="ECO:0000313" key="5">
    <source>
        <dbReference type="Proteomes" id="UP000184171"/>
    </source>
</evidence>
<dbReference type="Gene3D" id="1.10.3210.10">
    <property type="entry name" value="Hypothetical protein af1432"/>
    <property type="match status" value="1"/>
</dbReference>
<dbReference type="CDD" id="cd00077">
    <property type="entry name" value="HDc"/>
    <property type="match status" value="1"/>
</dbReference>
<keyword evidence="4" id="KW-0378">Hydrolase</keyword>
<dbReference type="Pfam" id="PF07697">
    <property type="entry name" value="7TMR-HDED"/>
    <property type="match status" value="1"/>
</dbReference>
<dbReference type="SUPFAM" id="SSF109604">
    <property type="entry name" value="HD-domain/PDEase-like"/>
    <property type="match status" value="1"/>
</dbReference>
<accession>A0A1M6DYU1</accession>
<dbReference type="Pfam" id="PF01966">
    <property type="entry name" value="HD"/>
    <property type="match status" value="1"/>
</dbReference>
<keyword evidence="2" id="KW-0472">Membrane</keyword>
<dbReference type="Pfam" id="PF07698">
    <property type="entry name" value="7TM-7TMR_HD"/>
    <property type="match status" value="1"/>
</dbReference>
<keyword evidence="2" id="KW-1133">Transmembrane helix</keyword>
<organism evidence="4 5">
    <name type="scientific">Malonomonas rubra DSM 5091</name>
    <dbReference type="NCBI Taxonomy" id="1122189"/>
    <lineage>
        <taxon>Bacteria</taxon>
        <taxon>Pseudomonadati</taxon>
        <taxon>Thermodesulfobacteriota</taxon>
        <taxon>Desulfuromonadia</taxon>
        <taxon>Desulfuromonadales</taxon>
        <taxon>Geopsychrobacteraceae</taxon>
        <taxon>Malonomonas</taxon>
    </lineage>
</organism>
<dbReference type="Proteomes" id="UP000184171">
    <property type="component" value="Unassembled WGS sequence"/>
</dbReference>
<feature type="transmembrane region" description="Helical" evidence="2">
    <location>
        <begin position="32"/>
        <end position="49"/>
    </location>
</feature>
<evidence type="ECO:0000256" key="2">
    <source>
        <dbReference type="SAM" id="Phobius"/>
    </source>
</evidence>
<feature type="domain" description="HD" evidence="3">
    <location>
        <begin position="538"/>
        <end position="684"/>
    </location>
</feature>
<evidence type="ECO:0000259" key="3">
    <source>
        <dbReference type="PROSITE" id="PS51831"/>
    </source>
</evidence>
<dbReference type="SMART" id="SM00471">
    <property type="entry name" value="HDc"/>
    <property type="match status" value="1"/>
</dbReference>
<feature type="transmembrane region" description="Helical" evidence="2">
    <location>
        <begin position="407"/>
        <end position="433"/>
    </location>
</feature>
<name>A0A1M6DYU1_MALRU</name>
<dbReference type="PROSITE" id="PS51831">
    <property type="entry name" value="HD"/>
    <property type="match status" value="1"/>
</dbReference>
<dbReference type="STRING" id="1122189.SAMN02745165_00865"/>